<dbReference type="EMBL" id="MHLI01000005">
    <property type="protein sequence ID" value="OGZ06086.1"/>
    <property type="molecule type" value="Genomic_DNA"/>
</dbReference>
<dbReference type="Proteomes" id="UP000177122">
    <property type="component" value="Unassembled WGS sequence"/>
</dbReference>
<reference evidence="1 2" key="1">
    <citation type="journal article" date="2016" name="Nat. Commun.">
        <title>Thousands of microbial genomes shed light on interconnected biogeochemical processes in an aquifer system.</title>
        <authorList>
            <person name="Anantharaman K."/>
            <person name="Brown C.T."/>
            <person name="Hug L.A."/>
            <person name="Sharon I."/>
            <person name="Castelle C.J."/>
            <person name="Probst A.J."/>
            <person name="Thomas B.C."/>
            <person name="Singh A."/>
            <person name="Wilkins M.J."/>
            <person name="Karaoz U."/>
            <person name="Brodie E.L."/>
            <person name="Williams K.H."/>
            <person name="Hubbard S.S."/>
            <person name="Banfield J.F."/>
        </authorList>
    </citation>
    <scope>NUCLEOTIDE SEQUENCE [LARGE SCALE GENOMIC DNA]</scope>
</reference>
<gene>
    <name evidence="1" type="ORF">A2845_01575</name>
</gene>
<evidence type="ECO:0000313" key="2">
    <source>
        <dbReference type="Proteomes" id="UP000177122"/>
    </source>
</evidence>
<protein>
    <submittedName>
        <fullName evidence="1">Uncharacterized protein</fullName>
    </submittedName>
</protein>
<comment type="caution">
    <text evidence="1">The sequence shown here is derived from an EMBL/GenBank/DDBJ whole genome shotgun (WGS) entry which is preliminary data.</text>
</comment>
<accession>A0A1G2CXI9</accession>
<dbReference type="AlphaFoldDB" id="A0A1G2CXI9"/>
<proteinExistence type="predicted"/>
<sequence>MAFELKNWKQPGCSATLKTGNFSRREEFSREINQSFGGGGGLNANYRTVEAVARAANVLGKFGLEYGTDFVWKTAQNGEFSLDFLDPQTKHIAMQMLASATIVT</sequence>
<evidence type="ECO:0000313" key="1">
    <source>
        <dbReference type="EMBL" id="OGZ06086.1"/>
    </source>
</evidence>
<name>A0A1G2CXI9_9BACT</name>
<organism evidence="1 2">
    <name type="scientific">Candidatus Lloydbacteria bacterium RIFCSPHIGHO2_01_FULL_49_22</name>
    <dbReference type="NCBI Taxonomy" id="1798658"/>
    <lineage>
        <taxon>Bacteria</taxon>
        <taxon>Candidatus Lloydiibacteriota</taxon>
    </lineage>
</organism>